<evidence type="ECO:0000256" key="5">
    <source>
        <dbReference type="ARBA" id="ARBA00022617"/>
    </source>
</evidence>
<dbReference type="GO" id="GO:0004497">
    <property type="term" value="F:monooxygenase activity"/>
    <property type="evidence" value="ECO:0007669"/>
    <property type="project" value="UniProtKB-KW"/>
</dbReference>
<evidence type="ECO:0000256" key="1">
    <source>
        <dbReference type="ARBA" id="ARBA00001971"/>
    </source>
</evidence>
<keyword evidence="6 15" id="KW-0812">Transmembrane</keyword>
<feature type="transmembrane region" description="Helical" evidence="15">
    <location>
        <begin position="12"/>
        <end position="31"/>
    </location>
</feature>
<comment type="similarity">
    <text evidence="4 14">Belongs to the cytochrome P450 family.</text>
</comment>
<keyword evidence="8 15" id="KW-1133">Transmembrane helix</keyword>
<evidence type="ECO:0000256" key="4">
    <source>
        <dbReference type="ARBA" id="ARBA00010617"/>
    </source>
</evidence>
<evidence type="ECO:0000256" key="2">
    <source>
        <dbReference type="ARBA" id="ARBA00004370"/>
    </source>
</evidence>
<evidence type="ECO:0000256" key="10">
    <source>
        <dbReference type="ARBA" id="ARBA00023004"/>
    </source>
</evidence>
<dbReference type="InterPro" id="IPR050121">
    <property type="entry name" value="Cytochrome_P450_monoxygenase"/>
</dbReference>
<sequence>MASPTSFASLPVSSVWILVLVAATAGVYRWFRRISIKHIPGPVDEGNFWCGNLPDLLQKQVGENFAGKRDMAELLASKGLLGSVLSFCRLFVEGAVLMDGYLGQEDRLFVCDPKAMQYILQVSGYRWPKPRERRAATYMLAGKAISFAEGDDHKRHRNVMQPGFGVPETKALLPWFSAAASSVYKITSQWKDILSMSAMQSEVFNLYSWVSRGALDALGNGAFDHQFNAVNYEKDPVSNALSNFIFLFFKPTSNGAILFLNFVSTLPFFVQRWLNEKLPGPRMDEIRRTRRLATELANELVHSKVRELRDGEGKADVMSLLVKANLSENERGRLTEEEIHSQIRAIFVAGHETTANSVGWALLELCRHPEMQKRLRREIRAKEREVRARNGVEGFSVMDLESMEYLNAETLRFHPVTPVLYREAGEDDCIPLYKPIITTHGETITEIPVAKGTKVTLSVATYNRTKEIFGEDTDSFNPDRWLNQSQKIGQGVPSLNLYANLATFSAGVKSCIGWRFAVLEFQCFLAELISNFEFSLTKESERIRREPCLVMLPTVEDELDKGPQLILKVSVSEKEQ</sequence>
<organism evidence="16 17">
    <name type="scientific">Tetrapyrgos nigripes</name>
    <dbReference type="NCBI Taxonomy" id="182062"/>
    <lineage>
        <taxon>Eukaryota</taxon>
        <taxon>Fungi</taxon>
        <taxon>Dikarya</taxon>
        <taxon>Basidiomycota</taxon>
        <taxon>Agaricomycotina</taxon>
        <taxon>Agaricomycetes</taxon>
        <taxon>Agaricomycetidae</taxon>
        <taxon>Agaricales</taxon>
        <taxon>Marasmiineae</taxon>
        <taxon>Marasmiaceae</taxon>
        <taxon>Tetrapyrgos</taxon>
    </lineage>
</organism>
<reference evidence="16 17" key="1">
    <citation type="journal article" date="2020" name="ISME J.">
        <title>Uncovering the hidden diversity of litter-decomposition mechanisms in mushroom-forming fungi.</title>
        <authorList>
            <person name="Floudas D."/>
            <person name="Bentzer J."/>
            <person name="Ahren D."/>
            <person name="Johansson T."/>
            <person name="Persson P."/>
            <person name="Tunlid A."/>
        </authorList>
    </citation>
    <scope>NUCLEOTIDE SEQUENCE [LARGE SCALE GENOMIC DNA]</scope>
    <source>
        <strain evidence="16 17">CBS 291.85</strain>
    </source>
</reference>
<dbReference type="PANTHER" id="PTHR24305">
    <property type="entry name" value="CYTOCHROME P450"/>
    <property type="match status" value="1"/>
</dbReference>
<dbReference type="PROSITE" id="PS00086">
    <property type="entry name" value="CYTOCHROME_P450"/>
    <property type="match status" value="1"/>
</dbReference>
<dbReference type="SUPFAM" id="SSF48264">
    <property type="entry name" value="Cytochrome P450"/>
    <property type="match status" value="1"/>
</dbReference>
<dbReference type="Gene3D" id="1.10.630.10">
    <property type="entry name" value="Cytochrome P450"/>
    <property type="match status" value="1"/>
</dbReference>
<accession>A0A8H5F151</accession>
<proteinExistence type="inferred from homology"/>
<keyword evidence="7 13" id="KW-0479">Metal-binding</keyword>
<evidence type="ECO:0000256" key="14">
    <source>
        <dbReference type="RuleBase" id="RU000461"/>
    </source>
</evidence>
<keyword evidence="9 14" id="KW-0560">Oxidoreductase</keyword>
<dbReference type="OrthoDB" id="1470350at2759"/>
<evidence type="ECO:0000256" key="7">
    <source>
        <dbReference type="ARBA" id="ARBA00022723"/>
    </source>
</evidence>
<comment type="cofactor">
    <cofactor evidence="1 13">
        <name>heme</name>
        <dbReference type="ChEBI" id="CHEBI:30413"/>
    </cofactor>
</comment>
<dbReference type="GO" id="GO:0005506">
    <property type="term" value="F:iron ion binding"/>
    <property type="evidence" value="ECO:0007669"/>
    <property type="project" value="InterPro"/>
</dbReference>
<keyword evidence="11 14" id="KW-0503">Monooxygenase</keyword>
<dbReference type="PRINTS" id="PR00385">
    <property type="entry name" value="P450"/>
</dbReference>
<dbReference type="InterPro" id="IPR001128">
    <property type="entry name" value="Cyt_P450"/>
</dbReference>
<dbReference type="InterPro" id="IPR002401">
    <property type="entry name" value="Cyt_P450_E_grp-I"/>
</dbReference>
<dbReference type="GO" id="GO:0020037">
    <property type="term" value="F:heme binding"/>
    <property type="evidence" value="ECO:0007669"/>
    <property type="project" value="InterPro"/>
</dbReference>
<dbReference type="GO" id="GO:0016705">
    <property type="term" value="F:oxidoreductase activity, acting on paired donors, with incorporation or reduction of molecular oxygen"/>
    <property type="evidence" value="ECO:0007669"/>
    <property type="project" value="InterPro"/>
</dbReference>
<evidence type="ECO:0000256" key="13">
    <source>
        <dbReference type="PIRSR" id="PIRSR602401-1"/>
    </source>
</evidence>
<comment type="subcellular location">
    <subcellularLocation>
        <location evidence="2">Membrane</location>
    </subcellularLocation>
</comment>
<evidence type="ECO:0000256" key="6">
    <source>
        <dbReference type="ARBA" id="ARBA00022692"/>
    </source>
</evidence>
<keyword evidence="17" id="KW-1185">Reference proteome</keyword>
<evidence type="ECO:0000256" key="15">
    <source>
        <dbReference type="SAM" id="Phobius"/>
    </source>
</evidence>
<dbReference type="PRINTS" id="PR00463">
    <property type="entry name" value="EP450I"/>
</dbReference>
<name>A0A8H5F151_9AGAR</name>
<protein>
    <recommendedName>
        <fullName evidence="18">Cytochrome P450</fullName>
    </recommendedName>
</protein>
<evidence type="ECO:0000256" key="11">
    <source>
        <dbReference type="ARBA" id="ARBA00023033"/>
    </source>
</evidence>
<dbReference type="InterPro" id="IPR017972">
    <property type="entry name" value="Cyt_P450_CS"/>
</dbReference>
<evidence type="ECO:0000256" key="12">
    <source>
        <dbReference type="ARBA" id="ARBA00023136"/>
    </source>
</evidence>
<keyword evidence="5 13" id="KW-0349">Heme</keyword>
<dbReference type="EMBL" id="JAACJM010000421">
    <property type="protein sequence ID" value="KAF5320020.1"/>
    <property type="molecule type" value="Genomic_DNA"/>
</dbReference>
<comment type="pathway">
    <text evidence="3">Secondary metabolite biosynthesis; terpenoid biosynthesis.</text>
</comment>
<dbReference type="InterPro" id="IPR036396">
    <property type="entry name" value="Cyt_P450_sf"/>
</dbReference>
<comment type="caution">
    <text evidence="16">The sequence shown here is derived from an EMBL/GenBank/DDBJ whole genome shotgun (WGS) entry which is preliminary data.</text>
</comment>
<gene>
    <name evidence="16" type="ORF">D9758_018377</name>
</gene>
<feature type="binding site" description="axial binding residue" evidence="13">
    <location>
        <position position="511"/>
    </location>
    <ligand>
        <name>heme</name>
        <dbReference type="ChEBI" id="CHEBI:30413"/>
    </ligand>
    <ligandPart>
        <name>Fe</name>
        <dbReference type="ChEBI" id="CHEBI:18248"/>
    </ligandPart>
</feature>
<dbReference type="Proteomes" id="UP000559256">
    <property type="component" value="Unassembled WGS sequence"/>
</dbReference>
<dbReference type="Pfam" id="PF00067">
    <property type="entry name" value="p450"/>
    <property type="match status" value="1"/>
</dbReference>
<keyword evidence="12 15" id="KW-0472">Membrane</keyword>
<evidence type="ECO:0000313" key="17">
    <source>
        <dbReference type="Proteomes" id="UP000559256"/>
    </source>
</evidence>
<evidence type="ECO:0000256" key="3">
    <source>
        <dbReference type="ARBA" id="ARBA00004721"/>
    </source>
</evidence>
<keyword evidence="10 13" id="KW-0408">Iron</keyword>
<evidence type="ECO:0000313" key="16">
    <source>
        <dbReference type="EMBL" id="KAF5320020.1"/>
    </source>
</evidence>
<evidence type="ECO:0000256" key="9">
    <source>
        <dbReference type="ARBA" id="ARBA00023002"/>
    </source>
</evidence>
<dbReference type="AlphaFoldDB" id="A0A8H5F151"/>
<evidence type="ECO:0008006" key="18">
    <source>
        <dbReference type="Google" id="ProtNLM"/>
    </source>
</evidence>
<evidence type="ECO:0000256" key="8">
    <source>
        <dbReference type="ARBA" id="ARBA00022989"/>
    </source>
</evidence>
<dbReference type="PANTHER" id="PTHR24305:SF166">
    <property type="entry name" value="CYTOCHROME P450 12A4, MITOCHONDRIAL-RELATED"/>
    <property type="match status" value="1"/>
</dbReference>
<dbReference type="GO" id="GO:0016020">
    <property type="term" value="C:membrane"/>
    <property type="evidence" value="ECO:0007669"/>
    <property type="project" value="UniProtKB-SubCell"/>
</dbReference>